<dbReference type="EC" id="4.1.1.112" evidence="9"/>
<dbReference type="Gene3D" id="3.50.30.40">
    <property type="entry name" value="Ribonuclease E inhibitor RraA/RraA-like"/>
    <property type="match status" value="1"/>
</dbReference>
<dbReference type="EC" id="4.1.3.17" evidence="9"/>
<evidence type="ECO:0000313" key="11">
    <source>
        <dbReference type="Proteomes" id="UP001203761"/>
    </source>
</evidence>
<dbReference type="Pfam" id="PF03737">
    <property type="entry name" value="RraA-like"/>
    <property type="match status" value="1"/>
</dbReference>
<comment type="subunit">
    <text evidence="4 9">Homotrimer.</text>
</comment>
<evidence type="ECO:0000256" key="1">
    <source>
        <dbReference type="ARBA" id="ARBA00001342"/>
    </source>
</evidence>
<dbReference type="PANTHER" id="PTHR33254">
    <property type="entry name" value="4-HYDROXY-4-METHYL-2-OXOGLUTARATE ALDOLASE 3-RELATED"/>
    <property type="match status" value="1"/>
</dbReference>
<evidence type="ECO:0000256" key="8">
    <source>
        <dbReference type="ARBA" id="ARBA00047973"/>
    </source>
</evidence>
<evidence type="ECO:0000313" key="10">
    <source>
        <dbReference type="EMBL" id="MCL6423842.1"/>
    </source>
</evidence>
<evidence type="ECO:0000256" key="7">
    <source>
        <dbReference type="ARBA" id="ARBA00025046"/>
    </source>
</evidence>
<dbReference type="EMBL" id="JAKNCJ010000005">
    <property type="protein sequence ID" value="MCL6423842.1"/>
    <property type="molecule type" value="Genomic_DNA"/>
</dbReference>
<evidence type="ECO:0000256" key="3">
    <source>
        <dbReference type="ARBA" id="ARBA00008621"/>
    </source>
</evidence>
<accession>A0ABT0R1P7</accession>
<keyword evidence="11" id="KW-1185">Reference proteome</keyword>
<proteinExistence type="inferred from homology"/>
<dbReference type="PANTHER" id="PTHR33254:SF4">
    <property type="entry name" value="4-HYDROXY-4-METHYL-2-OXOGLUTARATE ALDOLASE 3-RELATED"/>
    <property type="match status" value="1"/>
</dbReference>
<dbReference type="Proteomes" id="UP001203761">
    <property type="component" value="Unassembled WGS sequence"/>
</dbReference>
<dbReference type="SUPFAM" id="SSF89562">
    <property type="entry name" value="RraA-like"/>
    <property type="match status" value="1"/>
</dbReference>
<comment type="similarity">
    <text evidence="3 9">Belongs to the class II aldolase/RraA-like family.</text>
</comment>
<reference evidence="10" key="1">
    <citation type="submission" date="2022-02" db="EMBL/GenBank/DDBJ databases">
        <authorList>
            <person name="Lee M."/>
            <person name="Kim S.-J."/>
            <person name="Jung M.-Y."/>
        </authorList>
    </citation>
    <scope>NUCLEOTIDE SEQUENCE</scope>
    <source>
        <strain evidence="10">JHP9</strain>
    </source>
</reference>
<organism evidence="10 11">
    <name type="scientific">Brachybacterium equifaecis</name>
    <dbReference type="NCBI Taxonomy" id="2910770"/>
    <lineage>
        <taxon>Bacteria</taxon>
        <taxon>Bacillati</taxon>
        <taxon>Actinomycetota</taxon>
        <taxon>Actinomycetes</taxon>
        <taxon>Micrococcales</taxon>
        <taxon>Dermabacteraceae</taxon>
        <taxon>Brachybacterium</taxon>
    </lineage>
</organism>
<dbReference type="RefSeq" id="WP_249737918.1">
    <property type="nucleotide sequence ID" value="NZ_JAKNCJ010000005.1"/>
</dbReference>
<dbReference type="CDD" id="cd16841">
    <property type="entry name" value="RraA_family"/>
    <property type="match status" value="1"/>
</dbReference>
<comment type="function">
    <text evidence="7 9">Catalyzes the aldol cleavage of 4-hydroxy-4-methyl-2-oxoglutarate (HMG) into 2 molecules of pyruvate. Also contains a secondary oxaloacetate (OAA) decarboxylase activity due to the common pyruvate enolate transition state formed following C-C bond cleavage in the retro-aldol and decarboxylation reactions.</text>
</comment>
<comment type="caution">
    <text evidence="10">The sequence shown here is derived from an EMBL/GenBank/DDBJ whole genome shotgun (WGS) entry which is preliminary data.</text>
</comment>
<gene>
    <name evidence="10" type="primary">rraA</name>
    <name evidence="10" type="ORF">Bequi_10680</name>
</gene>
<keyword evidence="5 9" id="KW-0479">Metal-binding</keyword>
<evidence type="ECO:0000256" key="9">
    <source>
        <dbReference type="RuleBase" id="RU004338"/>
    </source>
</evidence>
<dbReference type="NCBIfam" id="TIGR01935">
    <property type="entry name" value="NOT-MenG"/>
    <property type="match status" value="1"/>
</dbReference>
<comment type="catalytic activity">
    <reaction evidence="1 9">
        <text>4-hydroxy-4-methyl-2-oxoglutarate = 2 pyruvate</text>
        <dbReference type="Rhea" id="RHEA:22748"/>
        <dbReference type="ChEBI" id="CHEBI:15361"/>
        <dbReference type="ChEBI" id="CHEBI:58276"/>
        <dbReference type="EC" id="4.1.3.17"/>
    </reaction>
</comment>
<dbReference type="InterPro" id="IPR005493">
    <property type="entry name" value="RraA/RraA-like"/>
</dbReference>
<evidence type="ECO:0000256" key="5">
    <source>
        <dbReference type="ARBA" id="ARBA00022723"/>
    </source>
</evidence>
<protein>
    <recommendedName>
        <fullName evidence="9">4-hydroxy-4-methyl-2-oxoglutarate aldolase</fullName>
        <shortName evidence="9">HMG aldolase</shortName>
        <ecNumber evidence="9">4.1.1.112</ecNumber>
        <ecNumber evidence="9">4.1.3.17</ecNumber>
    </recommendedName>
    <alternativeName>
        <fullName evidence="9">Oxaloacetate decarboxylase</fullName>
    </alternativeName>
</protein>
<keyword evidence="6 9" id="KW-0456">Lyase</keyword>
<evidence type="ECO:0000256" key="4">
    <source>
        <dbReference type="ARBA" id="ARBA00011233"/>
    </source>
</evidence>
<dbReference type="NCBIfam" id="NF006875">
    <property type="entry name" value="PRK09372.1"/>
    <property type="match status" value="1"/>
</dbReference>
<dbReference type="InterPro" id="IPR036704">
    <property type="entry name" value="RraA/RraA-like_sf"/>
</dbReference>
<name>A0ABT0R1P7_9MICO</name>
<comment type="catalytic activity">
    <reaction evidence="8 9">
        <text>oxaloacetate + H(+) = pyruvate + CO2</text>
        <dbReference type="Rhea" id="RHEA:15641"/>
        <dbReference type="ChEBI" id="CHEBI:15361"/>
        <dbReference type="ChEBI" id="CHEBI:15378"/>
        <dbReference type="ChEBI" id="CHEBI:16452"/>
        <dbReference type="ChEBI" id="CHEBI:16526"/>
        <dbReference type="EC" id="4.1.1.112"/>
    </reaction>
</comment>
<dbReference type="InterPro" id="IPR010203">
    <property type="entry name" value="RraA"/>
</dbReference>
<sequence length="173" mass="17412">MTTSCDVFDLHSGRPAGGGLDPAQVVAAPWRSFGGQAAIAGPVATVRCFHDNTFVRKVLSTPGRGRILVVDGAGSLSHALMGDAVGSLALENGWAGVVAHGAVRDSAALERLDLGVFALGTVPRPSRKEGFGAAGVVLDICGARIAPGDLLVADADGIVAVSGATKDLPHRAP</sequence>
<evidence type="ECO:0000256" key="2">
    <source>
        <dbReference type="ARBA" id="ARBA00001968"/>
    </source>
</evidence>
<evidence type="ECO:0000256" key="6">
    <source>
        <dbReference type="ARBA" id="ARBA00023239"/>
    </source>
</evidence>
<comment type="cofactor">
    <cofactor evidence="2 9">
        <name>a divalent metal cation</name>
        <dbReference type="ChEBI" id="CHEBI:60240"/>
    </cofactor>
</comment>